<evidence type="ECO:0000313" key="2">
    <source>
        <dbReference type="EnsemblPlants" id="KEH41089"/>
    </source>
</evidence>
<evidence type="ECO:0000313" key="3">
    <source>
        <dbReference type="Proteomes" id="UP000002051"/>
    </source>
</evidence>
<keyword evidence="3" id="KW-1185">Reference proteome</keyword>
<name>A0A072VGC2_MEDTR</name>
<dbReference type="EnsemblPlants" id="KEH41089">
    <property type="protein sequence ID" value="KEH41089"/>
    <property type="gene ID" value="MTR_1g041605"/>
</dbReference>
<dbReference type="AlphaFoldDB" id="A0A072VGC2"/>
<sequence>MLNKGDFVDENLLHLRGSIEKWLAAKNLQKWKVKAMNKDSGEVEEYDGRFLVMASGETSEPFLPEIEG</sequence>
<dbReference type="HOGENOM" id="CLU_2797712_0_0_1"/>
<proteinExistence type="predicted"/>
<organism evidence="1 3">
    <name type="scientific">Medicago truncatula</name>
    <name type="common">Barrel medic</name>
    <name type="synonym">Medicago tribuloides</name>
    <dbReference type="NCBI Taxonomy" id="3880"/>
    <lineage>
        <taxon>Eukaryota</taxon>
        <taxon>Viridiplantae</taxon>
        <taxon>Streptophyta</taxon>
        <taxon>Embryophyta</taxon>
        <taxon>Tracheophyta</taxon>
        <taxon>Spermatophyta</taxon>
        <taxon>Magnoliopsida</taxon>
        <taxon>eudicotyledons</taxon>
        <taxon>Gunneridae</taxon>
        <taxon>Pentapetalae</taxon>
        <taxon>rosids</taxon>
        <taxon>fabids</taxon>
        <taxon>Fabales</taxon>
        <taxon>Fabaceae</taxon>
        <taxon>Papilionoideae</taxon>
        <taxon>50 kb inversion clade</taxon>
        <taxon>NPAAA clade</taxon>
        <taxon>Hologalegina</taxon>
        <taxon>IRL clade</taxon>
        <taxon>Trifolieae</taxon>
        <taxon>Medicago</taxon>
    </lineage>
</organism>
<accession>A0A072VGC2</accession>
<reference evidence="1 3" key="2">
    <citation type="journal article" date="2014" name="BMC Genomics">
        <title>An improved genome release (version Mt4.0) for the model legume Medicago truncatula.</title>
        <authorList>
            <person name="Tang H."/>
            <person name="Krishnakumar V."/>
            <person name="Bidwell S."/>
            <person name="Rosen B."/>
            <person name="Chan A."/>
            <person name="Zhou S."/>
            <person name="Gentzbittel L."/>
            <person name="Childs K.L."/>
            <person name="Yandell M."/>
            <person name="Gundlach H."/>
            <person name="Mayer K.F."/>
            <person name="Schwartz D.C."/>
            <person name="Town C.D."/>
        </authorList>
    </citation>
    <scope>GENOME REANNOTATION</scope>
    <source>
        <strain evidence="1">A17</strain>
        <strain evidence="2 3">cv. Jemalong A17</strain>
    </source>
</reference>
<evidence type="ECO:0000313" key="1">
    <source>
        <dbReference type="EMBL" id="KEH41089.1"/>
    </source>
</evidence>
<protein>
    <submittedName>
        <fullName evidence="1">YUC7, putative</fullName>
    </submittedName>
</protein>
<dbReference type="Proteomes" id="UP000002051">
    <property type="component" value="Unassembled WGS sequence"/>
</dbReference>
<gene>
    <name evidence="1" type="ordered locus">MTR_1g041605</name>
</gene>
<reference evidence="2" key="3">
    <citation type="submission" date="2015-04" db="UniProtKB">
        <authorList>
            <consortium name="EnsemblPlants"/>
        </authorList>
    </citation>
    <scope>IDENTIFICATION</scope>
    <source>
        <strain evidence="2">cv. Jemalong A17</strain>
    </source>
</reference>
<dbReference type="EMBL" id="CM001217">
    <property type="protein sequence ID" value="KEH41089.1"/>
    <property type="molecule type" value="Genomic_DNA"/>
</dbReference>
<dbReference type="PaxDb" id="3880-AES66707"/>
<reference evidence="1 3" key="1">
    <citation type="journal article" date="2011" name="Nature">
        <title>The Medicago genome provides insight into the evolution of rhizobial symbioses.</title>
        <authorList>
            <person name="Young N.D."/>
            <person name="Debelle F."/>
            <person name="Oldroyd G.E."/>
            <person name="Geurts R."/>
            <person name="Cannon S.B."/>
            <person name="Udvardi M.K."/>
            <person name="Benedito V.A."/>
            <person name="Mayer K.F."/>
            <person name="Gouzy J."/>
            <person name="Schoof H."/>
            <person name="Van de Peer Y."/>
            <person name="Proost S."/>
            <person name="Cook D.R."/>
            <person name="Meyers B.C."/>
            <person name="Spannagl M."/>
            <person name="Cheung F."/>
            <person name="De Mita S."/>
            <person name="Krishnakumar V."/>
            <person name="Gundlach H."/>
            <person name="Zhou S."/>
            <person name="Mudge J."/>
            <person name="Bharti A.K."/>
            <person name="Murray J.D."/>
            <person name="Naoumkina M.A."/>
            <person name="Rosen B."/>
            <person name="Silverstein K.A."/>
            <person name="Tang H."/>
            <person name="Rombauts S."/>
            <person name="Zhao P.X."/>
            <person name="Zhou P."/>
            <person name="Barbe V."/>
            <person name="Bardou P."/>
            <person name="Bechner M."/>
            <person name="Bellec A."/>
            <person name="Berger A."/>
            <person name="Berges H."/>
            <person name="Bidwell S."/>
            <person name="Bisseling T."/>
            <person name="Choisne N."/>
            <person name="Couloux A."/>
            <person name="Denny R."/>
            <person name="Deshpande S."/>
            <person name="Dai X."/>
            <person name="Doyle J.J."/>
            <person name="Dudez A.M."/>
            <person name="Farmer A.D."/>
            <person name="Fouteau S."/>
            <person name="Franken C."/>
            <person name="Gibelin C."/>
            <person name="Gish J."/>
            <person name="Goldstein S."/>
            <person name="Gonzalez A.J."/>
            <person name="Green P.J."/>
            <person name="Hallab A."/>
            <person name="Hartog M."/>
            <person name="Hua A."/>
            <person name="Humphray S.J."/>
            <person name="Jeong D.H."/>
            <person name="Jing Y."/>
            <person name="Jocker A."/>
            <person name="Kenton S.M."/>
            <person name="Kim D.J."/>
            <person name="Klee K."/>
            <person name="Lai H."/>
            <person name="Lang C."/>
            <person name="Lin S."/>
            <person name="Macmil S.L."/>
            <person name="Magdelenat G."/>
            <person name="Matthews L."/>
            <person name="McCorrison J."/>
            <person name="Monaghan E.L."/>
            <person name="Mun J.H."/>
            <person name="Najar F.Z."/>
            <person name="Nicholson C."/>
            <person name="Noirot C."/>
            <person name="O'Bleness M."/>
            <person name="Paule C.R."/>
            <person name="Poulain J."/>
            <person name="Prion F."/>
            <person name="Qin B."/>
            <person name="Qu C."/>
            <person name="Retzel E.F."/>
            <person name="Riddle C."/>
            <person name="Sallet E."/>
            <person name="Samain S."/>
            <person name="Samson N."/>
            <person name="Sanders I."/>
            <person name="Saurat O."/>
            <person name="Scarpelli C."/>
            <person name="Schiex T."/>
            <person name="Segurens B."/>
            <person name="Severin A.J."/>
            <person name="Sherrier D.J."/>
            <person name="Shi R."/>
            <person name="Sims S."/>
            <person name="Singer S.R."/>
            <person name="Sinharoy S."/>
            <person name="Sterck L."/>
            <person name="Viollet A."/>
            <person name="Wang B.B."/>
            <person name="Wang K."/>
            <person name="Wang M."/>
            <person name="Wang X."/>
            <person name="Warfsmann J."/>
            <person name="Weissenbach J."/>
            <person name="White D.D."/>
            <person name="White J.D."/>
            <person name="Wiley G.B."/>
            <person name="Wincker P."/>
            <person name="Xing Y."/>
            <person name="Yang L."/>
            <person name="Yao Z."/>
            <person name="Ying F."/>
            <person name="Zhai J."/>
            <person name="Zhou L."/>
            <person name="Zuber A."/>
            <person name="Denarie J."/>
            <person name="Dixon R.A."/>
            <person name="May G.D."/>
            <person name="Schwartz D.C."/>
            <person name="Rogers J."/>
            <person name="Quetier F."/>
            <person name="Town C.D."/>
            <person name="Roe B.A."/>
        </authorList>
    </citation>
    <scope>NUCLEOTIDE SEQUENCE [LARGE SCALE GENOMIC DNA]</scope>
    <source>
        <strain evidence="1">A17</strain>
        <strain evidence="2 3">cv. Jemalong A17</strain>
    </source>
</reference>